<dbReference type="InterPro" id="IPR020846">
    <property type="entry name" value="MFS_dom"/>
</dbReference>
<feature type="domain" description="Major facilitator superfamily (MFS) profile" evidence="7">
    <location>
        <begin position="15"/>
        <end position="391"/>
    </location>
</feature>
<dbReference type="GO" id="GO:0022857">
    <property type="term" value="F:transmembrane transporter activity"/>
    <property type="evidence" value="ECO:0007669"/>
    <property type="project" value="InterPro"/>
</dbReference>
<keyword evidence="4 6" id="KW-1133">Transmembrane helix</keyword>
<keyword evidence="5 6" id="KW-0472">Membrane</keyword>
<name>A0A2A5S2H7_9LACT</name>
<proteinExistence type="predicted"/>
<feature type="transmembrane region" description="Helical" evidence="6">
    <location>
        <begin position="168"/>
        <end position="189"/>
    </location>
</feature>
<dbReference type="SUPFAM" id="SSF103473">
    <property type="entry name" value="MFS general substrate transporter"/>
    <property type="match status" value="1"/>
</dbReference>
<protein>
    <submittedName>
        <fullName evidence="8">MFS transporter</fullName>
    </submittedName>
</protein>
<keyword evidence="3 6" id="KW-0812">Transmembrane</keyword>
<keyword evidence="2" id="KW-0813">Transport</keyword>
<dbReference type="GO" id="GO:0005886">
    <property type="term" value="C:plasma membrane"/>
    <property type="evidence" value="ECO:0007669"/>
    <property type="project" value="UniProtKB-SubCell"/>
</dbReference>
<dbReference type="InterPro" id="IPR036259">
    <property type="entry name" value="MFS_trans_sf"/>
</dbReference>
<dbReference type="InterPro" id="IPR011701">
    <property type="entry name" value="MFS"/>
</dbReference>
<feature type="transmembrane region" description="Helical" evidence="6">
    <location>
        <begin position="48"/>
        <end position="69"/>
    </location>
</feature>
<dbReference type="Pfam" id="PF07690">
    <property type="entry name" value="MFS_1"/>
    <property type="match status" value="1"/>
</dbReference>
<comment type="subcellular location">
    <subcellularLocation>
        <location evidence="1">Cell membrane</location>
        <topology evidence="1">Multi-pass membrane protein</topology>
    </subcellularLocation>
</comment>
<feature type="transmembrane region" description="Helical" evidence="6">
    <location>
        <begin position="141"/>
        <end position="162"/>
    </location>
</feature>
<sequence length="395" mass="43147">MEETKQQDVKIFNQSFIQIFMINFFVMLSFYSLTVVIGPYAVNQLGESQSVAGLLVGITVIGSLVARLLSGFIMQKLKTKSILFLGAAILLLSLISYVFAKELSLLVGMRFIQGLAIGLISTVTNTVVVLVIPVERKGEGISYFSLSTVIATALGPFIALLLVNAIGYRLFFILASLIGVFVLMAIFFVHEKVVNLPKKAQHQAISLKHFIEPKAVPLAVVMLIATISYSAIQSNLTFFMSEQHMASYASFFFLIYAASIFISRPFTGVLSDRKNENFVTYPCLILLIVGFILLSQVSGPFIFIISAIFIGLGFGNLQSSIQSTIVKNAALDRVGVSTSTYFILFDLAFGVGPVLLGIIAPMIGFKALFELMSIVGVVALILYYLVHGRHVSKTL</sequence>
<feature type="transmembrane region" description="Helical" evidence="6">
    <location>
        <begin position="278"/>
        <end position="295"/>
    </location>
</feature>
<dbReference type="AlphaFoldDB" id="A0A2A5S2H7"/>
<evidence type="ECO:0000256" key="5">
    <source>
        <dbReference type="ARBA" id="ARBA00023136"/>
    </source>
</evidence>
<dbReference type="PANTHER" id="PTHR23531:SF1">
    <property type="entry name" value="QUINOLENE RESISTANCE PROTEIN NORA"/>
    <property type="match status" value="1"/>
</dbReference>
<evidence type="ECO:0000313" key="9">
    <source>
        <dbReference type="Proteomes" id="UP000242246"/>
    </source>
</evidence>
<dbReference type="Proteomes" id="UP000242246">
    <property type="component" value="Unassembled WGS sequence"/>
</dbReference>
<feature type="transmembrane region" description="Helical" evidence="6">
    <location>
        <begin position="111"/>
        <end position="134"/>
    </location>
</feature>
<dbReference type="PANTHER" id="PTHR23531">
    <property type="entry name" value="QUINOLENE RESISTANCE PROTEIN NORA"/>
    <property type="match status" value="1"/>
</dbReference>
<evidence type="ECO:0000259" key="7">
    <source>
        <dbReference type="PROSITE" id="PS50850"/>
    </source>
</evidence>
<dbReference type="STRING" id="1348632.GCA_001591745_00331"/>
<dbReference type="RefSeq" id="WP_068160444.1">
    <property type="nucleotide sequence ID" value="NZ_JXJX01000003.1"/>
</dbReference>
<evidence type="ECO:0000256" key="6">
    <source>
        <dbReference type="SAM" id="Phobius"/>
    </source>
</evidence>
<feature type="transmembrane region" description="Helical" evidence="6">
    <location>
        <begin position="215"/>
        <end position="233"/>
    </location>
</feature>
<evidence type="ECO:0000256" key="2">
    <source>
        <dbReference type="ARBA" id="ARBA00022448"/>
    </source>
</evidence>
<evidence type="ECO:0000313" key="8">
    <source>
        <dbReference type="EMBL" id="PCS07653.1"/>
    </source>
</evidence>
<dbReference type="OrthoDB" id="9814001at2"/>
<accession>A0A2A5S2H7</accession>
<feature type="transmembrane region" description="Helical" evidence="6">
    <location>
        <begin position="245"/>
        <end position="266"/>
    </location>
</feature>
<evidence type="ECO:0000256" key="1">
    <source>
        <dbReference type="ARBA" id="ARBA00004651"/>
    </source>
</evidence>
<feature type="transmembrane region" description="Helical" evidence="6">
    <location>
        <begin position="340"/>
        <end position="361"/>
    </location>
</feature>
<organism evidence="8 9">
    <name type="scientific">Pseudolactococcus plantarum</name>
    <dbReference type="NCBI Taxonomy" id="1365"/>
    <lineage>
        <taxon>Bacteria</taxon>
        <taxon>Bacillati</taxon>
        <taxon>Bacillota</taxon>
        <taxon>Bacilli</taxon>
        <taxon>Lactobacillales</taxon>
        <taxon>Streptococcaceae</taxon>
        <taxon>Pseudolactococcus</taxon>
    </lineage>
</organism>
<feature type="transmembrane region" description="Helical" evidence="6">
    <location>
        <begin position="367"/>
        <end position="386"/>
    </location>
</feature>
<gene>
    <name evidence="8" type="ORF">RU87_GL000872</name>
</gene>
<feature type="transmembrane region" description="Helical" evidence="6">
    <location>
        <begin position="81"/>
        <end position="99"/>
    </location>
</feature>
<keyword evidence="9" id="KW-1185">Reference proteome</keyword>
<evidence type="ECO:0000256" key="3">
    <source>
        <dbReference type="ARBA" id="ARBA00022692"/>
    </source>
</evidence>
<feature type="transmembrane region" description="Helical" evidence="6">
    <location>
        <begin position="20"/>
        <end position="42"/>
    </location>
</feature>
<evidence type="ECO:0000256" key="4">
    <source>
        <dbReference type="ARBA" id="ARBA00022989"/>
    </source>
</evidence>
<dbReference type="CDD" id="cd17489">
    <property type="entry name" value="MFS_YfcJ_like"/>
    <property type="match status" value="1"/>
</dbReference>
<feature type="transmembrane region" description="Helical" evidence="6">
    <location>
        <begin position="301"/>
        <end position="319"/>
    </location>
</feature>
<comment type="caution">
    <text evidence="8">The sequence shown here is derived from an EMBL/GenBank/DDBJ whole genome shotgun (WGS) entry which is preliminary data.</text>
</comment>
<dbReference type="InterPro" id="IPR052714">
    <property type="entry name" value="MFS_Exporter"/>
</dbReference>
<dbReference type="Gene3D" id="1.20.1250.20">
    <property type="entry name" value="MFS general substrate transporter like domains"/>
    <property type="match status" value="2"/>
</dbReference>
<reference evidence="8 9" key="1">
    <citation type="submission" date="2014-12" db="EMBL/GenBank/DDBJ databases">
        <title>Draft genome sequences of 10 type strains of Lactococcus.</title>
        <authorList>
            <person name="Sun Z."/>
            <person name="Zhong Z."/>
            <person name="Liu W."/>
            <person name="Zhang W."/>
            <person name="Zhang H."/>
        </authorList>
    </citation>
    <scope>NUCLEOTIDE SEQUENCE [LARGE SCALE GENOMIC DNA]</scope>
    <source>
        <strain evidence="8 9">DSM 20686</strain>
    </source>
</reference>
<dbReference type="PROSITE" id="PS50850">
    <property type="entry name" value="MFS"/>
    <property type="match status" value="1"/>
</dbReference>
<dbReference type="PRINTS" id="PR00173">
    <property type="entry name" value="EDTRNSPORT"/>
</dbReference>
<dbReference type="EMBL" id="JXJX01000003">
    <property type="protein sequence ID" value="PCS07653.1"/>
    <property type="molecule type" value="Genomic_DNA"/>
</dbReference>